<sequence length="524" mass="56940">MANPDSQRRCVFVGNIPYDASEEQLIQICEEVGPVVSFRLVTDRESGRPKGYGFCEYKDEETALSARRNLQGYEINGRQLRVDFAENDKNADKSREQGRGGPGMVAAADAQKQISGPSTHGNSNSHMPIGHPVATAAANVMAGALGAAQMGSSVTQTGLQNQFGPAIDPLSHYLSKMTRSQLYEIISNIKGIATQNKEHARQLLHTIPNLSKAIFQIQLMLGLVTPQMLQMPNIRQSSFPPPQSLLPDNHHNQQLAIRMPPGVAPPLHSSLPQTQHQIKLPLLAENNFQNGRLSINSGGHSIPTIRAQGDLAAIPQIHGTSSSLMQQMRHPLLPQMGLVRPANLAYNSQPAAHNGSFQPSLLACPPSTEKCFQPGSSVLSAPSDNINKCPLETQSGSNSALLKRPFEPSGLPERAGMLNDSIDAMNHPSKLSKRNDGRSSYQSGELNVDNLVTRPSRLASISGKHVSRTEEASSSEKHALQLTPDVESTLLQQVMSLTPEQLSSLPRDQQEQVLQLQQMLRQPT</sequence>
<dbReference type="Pfam" id="PF00076">
    <property type="entry name" value="RRM_1"/>
    <property type="match status" value="1"/>
</dbReference>
<organism evidence="6 7">
    <name type="scientific">Cuscuta australis</name>
    <dbReference type="NCBI Taxonomy" id="267555"/>
    <lineage>
        <taxon>Eukaryota</taxon>
        <taxon>Viridiplantae</taxon>
        <taxon>Streptophyta</taxon>
        <taxon>Embryophyta</taxon>
        <taxon>Tracheophyta</taxon>
        <taxon>Spermatophyta</taxon>
        <taxon>Magnoliopsida</taxon>
        <taxon>eudicotyledons</taxon>
        <taxon>Gunneridae</taxon>
        <taxon>Pentapetalae</taxon>
        <taxon>asterids</taxon>
        <taxon>lamiids</taxon>
        <taxon>Solanales</taxon>
        <taxon>Convolvulaceae</taxon>
        <taxon>Cuscuteae</taxon>
        <taxon>Cuscuta</taxon>
        <taxon>Cuscuta subgen. Grammica</taxon>
        <taxon>Cuscuta sect. Cleistogrammica</taxon>
    </lineage>
</organism>
<dbReference type="Pfam" id="PF14304">
    <property type="entry name" value="CSTF_C"/>
    <property type="match status" value="1"/>
</dbReference>
<comment type="caution">
    <text evidence="6">The sequence shown here is derived from an EMBL/GenBank/DDBJ whole genome shotgun (WGS) entry which is preliminary data.</text>
</comment>
<dbReference type="InterPro" id="IPR026896">
    <property type="entry name" value="CSTF_C"/>
</dbReference>
<dbReference type="FunFam" id="1.25.40.630:FF:000002">
    <property type="entry name" value="Cleavage stimulating factor 64"/>
    <property type="match status" value="1"/>
</dbReference>
<feature type="domain" description="RRM" evidence="5">
    <location>
        <begin position="9"/>
        <end position="87"/>
    </location>
</feature>
<dbReference type="EMBL" id="NQVE01000009">
    <property type="protein sequence ID" value="RAL54405.1"/>
    <property type="molecule type" value="Genomic_DNA"/>
</dbReference>
<dbReference type="SUPFAM" id="SSF54928">
    <property type="entry name" value="RNA-binding domain, RBD"/>
    <property type="match status" value="1"/>
</dbReference>
<dbReference type="Proteomes" id="UP000249390">
    <property type="component" value="Unassembled WGS sequence"/>
</dbReference>
<keyword evidence="7" id="KW-1185">Reference proteome</keyword>
<keyword evidence="3" id="KW-0694">RNA-binding</keyword>
<keyword evidence="2" id="KW-0539">Nucleus</keyword>
<feature type="compositionally biased region" description="Basic and acidic residues" evidence="4">
    <location>
        <begin position="467"/>
        <end position="479"/>
    </location>
</feature>
<dbReference type="SMART" id="SM00360">
    <property type="entry name" value="RRM"/>
    <property type="match status" value="1"/>
</dbReference>
<feature type="region of interest" description="Disordered" evidence="4">
    <location>
        <begin position="392"/>
        <end position="479"/>
    </location>
</feature>
<feature type="compositionally biased region" description="Basic and acidic residues" evidence="4">
    <location>
        <begin position="84"/>
        <end position="98"/>
    </location>
</feature>
<evidence type="ECO:0000256" key="2">
    <source>
        <dbReference type="ARBA" id="ARBA00023242"/>
    </source>
</evidence>
<evidence type="ECO:0000256" key="4">
    <source>
        <dbReference type="SAM" id="MobiDB-lite"/>
    </source>
</evidence>
<dbReference type="GO" id="GO:0003729">
    <property type="term" value="F:mRNA binding"/>
    <property type="evidence" value="ECO:0007669"/>
    <property type="project" value="TreeGrafter"/>
</dbReference>
<dbReference type="InterPro" id="IPR012677">
    <property type="entry name" value="Nucleotide-bd_a/b_plait_sf"/>
</dbReference>
<dbReference type="Gene3D" id="3.30.70.330">
    <property type="match status" value="1"/>
</dbReference>
<feature type="compositionally biased region" description="Polar residues" evidence="4">
    <location>
        <begin position="112"/>
        <end position="124"/>
    </location>
</feature>
<evidence type="ECO:0000256" key="1">
    <source>
        <dbReference type="ARBA" id="ARBA00004123"/>
    </source>
</evidence>
<dbReference type="PANTHER" id="PTHR45735:SF2">
    <property type="entry name" value="CLEAVAGE STIMULATION FACTOR SUBUNIT 2"/>
    <property type="match status" value="1"/>
</dbReference>
<feature type="region of interest" description="Disordered" evidence="4">
    <location>
        <begin position="84"/>
        <end position="124"/>
    </location>
</feature>
<dbReference type="InterPro" id="IPR035979">
    <property type="entry name" value="RBD_domain_sf"/>
</dbReference>
<dbReference type="CDD" id="cd12398">
    <property type="entry name" value="RRM_CSTF2_RNA15_like"/>
    <property type="match status" value="1"/>
</dbReference>
<dbReference type="InterPro" id="IPR000504">
    <property type="entry name" value="RRM_dom"/>
</dbReference>
<evidence type="ECO:0000256" key="3">
    <source>
        <dbReference type="PROSITE-ProRule" id="PRU00176"/>
    </source>
</evidence>
<dbReference type="PANTHER" id="PTHR45735">
    <property type="entry name" value="CLEAVAGE STIMULATION FACTOR SUBUNIT 2"/>
    <property type="match status" value="1"/>
</dbReference>
<dbReference type="Gene3D" id="1.25.40.630">
    <property type="match status" value="1"/>
</dbReference>
<proteinExistence type="predicted"/>
<reference evidence="6 7" key="1">
    <citation type="submission" date="2018-06" db="EMBL/GenBank/DDBJ databases">
        <title>The Genome of Cuscuta australis (Dodder) Provides Insight into the Evolution of Plant Parasitism.</title>
        <authorList>
            <person name="Liu H."/>
        </authorList>
    </citation>
    <scope>NUCLEOTIDE SEQUENCE [LARGE SCALE GENOMIC DNA]</scope>
    <source>
        <strain evidence="7">cv. Yunnan</strain>
        <tissue evidence="6">Vines</tissue>
    </source>
</reference>
<dbReference type="Gene3D" id="1.10.20.70">
    <property type="entry name" value="Transcription termination and cleavage factor, C-terminal domain"/>
    <property type="match status" value="1"/>
</dbReference>
<dbReference type="FunFam" id="3.30.70.330:FF:000378">
    <property type="entry name" value="Cleavage stimulating factor 64"/>
    <property type="match status" value="1"/>
</dbReference>
<gene>
    <name evidence="6" type="ORF">DM860_001533</name>
</gene>
<dbReference type="AlphaFoldDB" id="A0A328E8L8"/>
<comment type="subcellular location">
    <subcellularLocation>
        <location evidence="1">Nucleus</location>
    </subcellularLocation>
</comment>
<dbReference type="Pfam" id="PF14327">
    <property type="entry name" value="CSTF2_hinge"/>
    <property type="match status" value="1"/>
</dbReference>
<protein>
    <recommendedName>
        <fullName evidence="5">RRM domain-containing protein</fullName>
    </recommendedName>
</protein>
<name>A0A328E8L8_9ASTE</name>
<evidence type="ECO:0000313" key="7">
    <source>
        <dbReference type="Proteomes" id="UP000249390"/>
    </source>
</evidence>
<accession>A0A328E8L8</accession>
<dbReference type="GO" id="GO:0005847">
    <property type="term" value="C:mRNA cleavage and polyadenylation specificity factor complex"/>
    <property type="evidence" value="ECO:0007669"/>
    <property type="project" value="TreeGrafter"/>
</dbReference>
<dbReference type="InterPro" id="IPR025742">
    <property type="entry name" value="CSTF2_hinge"/>
</dbReference>
<evidence type="ECO:0000313" key="6">
    <source>
        <dbReference type="EMBL" id="RAL54405.1"/>
    </source>
</evidence>
<dbReference type="InterPro" id="IPR038192">
    <property type="entry name" value="CSTF_C_sf"/>
</dbReference>
<dbReference type="GO" id="GO:0031124">
    <property type="term" value="P:mRNA 3'-end processing"/>
    <property type="evidence" value="ECO:0007669"/>
    <property type="project" value="InterPro"/>
</dbReference>
<dbReference type="PROSITE" id="PS50102">
    <property type="entry name" value="RRM"/>
    <property type="match status" value="1"/>
</dbReference>
<evidence type="ECO:0000259" key="5">
    <source>
        <dbReference type="PROSITE" id="PS50102"/>
    </source>
</evidence>